<protein>
    <recommendedName>
        <fullName evidence="3">F-box domain-containing protein</fullName>
    </recommendedName>
</protein>
<reference evidence="1 2" key="1">
    <citation type="submission" date="2016-03" db="EMBL/GenBank/DDBJ databases">
        <title>Comparative genomics of the ectomycorrhizal sister species Rhizopogon vinicolor and Rhizopogon vesiculosus (Basidiomycota: Boletales) reveals a divergence of the mating type B locus.</title>
        <authorList>
            <person name="Mujic A.B."/>
            <person name="Kuo A."/>
            <person name="Tritt A."/>
            <person name="Lipzen A."/>
            <person name="Chen C."/>
            <person name="Johnson J."/>
            <person name="Sharma A."/>
            <person name="Barry K."/>
            <person name="Grigoriev I.V."/>
            <person name="Spatafora J.W."/>
        </authorList>
    </citation>
    <scope>NUCLEOTIDE SEQUENCE [LARGE SCALE GENOMIC DNA]</scope>
    <source>
        <strain evidence="1 2">AM-OR11-056</strain>
    </source>
</reference>
<dbReference type="InterPro" id="IPR032675">
    <property type="entry name" value="LRR_dom_sf"/>
</dbReference>
<dbReference type="STRING" id="180088.A0A1J8QXT4"/>
<accession>A0A1J8QXT4</accession>
<dbReference type="EMBL" id="LVVM01002569">
    <property type="protein sequence ID" value="OJA16452.1"/>
    <property type="molecule type" value="Genomic_DNA"/>
</dbReference>
<gene>
    <name evidence="1" type="ORF">AZE42_03794</name>
</gene>
<name>A0A1J8QXT4_9AGAM</name>
<evidence type="ECO:0000313" key="1">
    <source>
        <dbReference type="EMBL" id="OJA16452.1"/>
    </source>
</evidence>
<sequence>MHRALLVDEIVHTILQDVKLSATDMINFASTCSTLSSPALNIMWRVQHNLGPLIMCLPQDTWEIREDNIIHLSREPFPAEWERVRLNASRICRLVASGRVTRSDRRPKVHSRVLQQLFTLFPPASLFPNLSDLDFSAVSDSWELIPNLHFSPLRQFLSSKLRFLAFLVPSAAPAHELEQFINILPAEASGLRQLVIYAENDGAPHRQIDLPLINMRKLNALGIIRYACLMKRSIADIKYLRFLHVLALNLGGGSDSVEDSRPGDVPLELTLLRYITLDADRLQHCTSFLLPISIPQLSSLSIKYNKHAFPTEANDFFLCLHASCPVPASLKTLSIHCYGAVSHRDIDLHNHLPSHHFRALLKFRRLTTVKFLAMGQYCLDDGFMEDAAVAWPDIQELRFAPKQADTSSVTFGAVLSLASRCRSLRILHLTFDATQMPTLPHRRGSEDASEGIRELWPKQTAFQTLHVGNSNVRSASFVSFVLAVVFPNLLDISWFQIPGISDDNPWLHVATMVRQLSSLQETNTSISAILANFVRDLLAADLPEE</sequence>
<organism evidence="1 2">
    <name type="scientific">Rhizopogon vesiculosus</name>
    <dbReference type="NCBI Taxonomy" id="180088"/>
    <lineage>
        <taxon>Eukaryota</taxon>
        <taxon>Fungi</taxon>
        <taxon>Dikarya</taxon>
        <taxon>Basidiomycota</taxon>
        <taxon>Agaricomycotina</taxon>
        <taxon>Agaricomycetes</taxon>
        <taxon>Agaricomycetidae</taxon>
        <taxon>Boletales</taxon>
        <taxon>Suillineae</taxon>
        <taxon>Rhizopogonaceae</taxon>
        <taxon>Rhizopogon</taxon>
    </lineage>
</organism>
<proteinExistence type="predicted"/>
<evidence type="ECO:0000313" key="2">
    <source>
        <dbReference type="Proteomes" id="UP000183567"/>
    </source>
</evidence>
<keyword evidence="2" id="KW-1185">Reference proteome</keyword>
<dbReference type="Gene3D" id="3.80.10.10">
    <property type="entry name" value="Ribonuclease Inhibitor"/>
    <property type="match status" value="1"/>
</dbReference>
<dbReference type="AlphaFoldDB" id="A0A1J8QXT4"/>
<comment type="caution">
    <text evidence="1">The sequence shown here is derived from an EMBL/GenBank/DDBJ whole genome shotgun (WGS) entry which is preliminary data.</text>
</comment>
<dbReference type="Proteomes" id="UP000183567">
    <property type="component" value="Unassembled WGS sequence"/>
</dbReference>
<evidence type="ECO:0008006" key="3">
    <source>
        <dbReference type="Google" id="ProtNLM"/>
    </source>
</evidence>
<dbReference type="OrthoDB" id="3543113at2759"/>